<dbReference type="PROSITE" id="PS50949">
    <property type="entry name" value="HTH_GNTR"/>
    <property type="match status" value="1"/>
</dbReference>
<evidence type="ECO:0000256" key="3">
    <source>
        <dbReference type="ARBA" id="ARBA00023163"/>
    </source>
</evidence>
<protein>
    <submittedName>
        <fullName evidence="5">GntR family transcriptional regulator</fullName>
    </submittedName>
</protein>
<evidence type="ECO:0000259" key="4">
    <source>
        <dbReference type="PROSITE" id="PS50949"/>
    </source>
</evidence>
<dbReference type="Proteomes" id="UP001500443">
    <property type="component" value="Unassembled WGS sequence"/>
</dbReference>
<dbReference type="InterPro" id="IPR028978">
    <property type="entry name" value="Chorismate_lyase_/UTRA_dom_sf"/>
</dbReference>
<gene>
    <name evidence="5" type="ORF">GCM10009802_38170</name>
</gene>
<evidence type="ECO:0000313" key="6">
    <source>
        <dbReference type="Proteomes" id="UP001500443"/>
    </source>
</evidence>
<proteinExistence type="predicted"/>
<dbReference type="InterPro" id="IPR050679">
    <property type="entry name" value="Bact_HTH_transcr_reg"/>
</dbReference>
<dbReference type="SMART" id="SM00345">
    <property type="entry name" value="HTH_GNTR"/>
    <property type="match status" value="1"/>
</dbReference>
<dbReference type="RefSeq" id="WP_344291212.1">
    <property type="nucleotide sequence ID" value="NZ_BAAAPF010000129.1"/>
</dbReference>
<accession>A0ABN2YNQ9</accession>
<evidence type="ECO:0000313" key="5">
    <source>
        <dbReference type="EMBL" id="GAA2130225.1"/>
    </source>
</evidence>
<dbReference type="EMBL" id="BAAAPF010000129">
    <property type="protein sequence ID" value="GAA2130225.1"/>
    <property type="molecule type" value="Genomic_DNA"/>
</dbReference>
<comment type="caution">
    <text evidence="5">The sequence shown here is derived from an EMBL/GenBank/DDBJ whole genome shotgun (WGS) entry which is preliminary data.</text>
</comment>
<dbReference type="CDD" id="cd07377">
    <property type="entry name" value="WHTH_GntR"/>
    <property type="match status" value="1"/>
</dbReference>
<keyword evidence="3" id="KW-0804">Transcription</keyword>
<dbReference type="SUPFAM" id="SSF64288">
    <property type="entry name" value="Chorismate lyase-like"/>
    <property type="match status" value="1"/>
</dbReference>
<evidence type="ECO:0000256" key="2">
    <source>
        <dbReference type="ARBA" id="ARBA00023125"/>
    </source>
</evidence>
<keyword evidence="2" id="KW-0238">DNA-binding</keyword>
<keyword evidence="6" id="KW-1185">Reference proteome</keyword>
<reference evidence="5 6" key="1">
    <citation type="journal article" date="2019" name="Int. J. Syst. Evol. Microbiol.">
        <title>The Global Catalogue of Microorganisms (GCM) 10K type strain sequencing project: providing services to taxonomists for standard genome sequencing and annotation.</title>
        <authorList>
            <consortium name="The Broad Institute Genomics Platform"/>
            <consortium name="The Broad Institute Genome Sequencing Center for Infectious Disease"/>
            <person name="Wu L."/>
            <person name="Ma J."/>
        </authorList>
    </citation>
    <scope>NUCLEOTIDE SEQUENCE [LARGE SCALE GENOMIC DNA]</scope>
    <source>
        <strain evidence="5 6">JCM 15481</strain>
    </source>
</reference>
<dbReference type="PANTHER" id="PTHR44846:SF17">
    <property type="entry name" value="GNTR-FAMILY TRANSCRIPTIONAL REGULATOR"/>
    <property type="match status" value="1"/>
</dbReference>
<dbReference type="InterPro" id="IPR000524">
    <property type="entry name" value="Tscrpt_reg_HTH_GntR"/>
</dbReference>
<dbReference type="Pfam" id="PF07702">
    <property type="entry name" value="UTRA"/>
    <property type="match status" value="1"/>
</dbReference>
<dbReference type="Gene3D" id="3.40.1410.10">
    <property type="entry name" value="Chorismate lyase-like"/>
    <property type="match status" value="1"/>
</dbReference>
<dbReference type="InterPro" id="IPR011663">
    <property type="entry name" value="UTRA"/>
</dbReference>
<sequence length="258" mass="28295">MAGRQDRAEYVRIARELRARITAGDHAPGSRLPTLPELAATHGVSETTIRQALAILRGEGLIETRARAGTRVRARPPVHRLPADRYRIRSGPGPATPYTRDQGIGWSEYRLDKRFELTEADDELAALFEGAVGEQLLARHFVFHDSDVPTQMSTSYVRWSDVADTPVADPINEPWPGGTRAQLASIGVRVTRVTESLTGGMPSPDEAETLRLGAGVPVLRIVRRHIATGGRVVEVARPIVRRADTTVVEYEVDLDDGV</sequence>
<dbReference type="Pfam" id="PF00392">
    <property type="entry name" value="GntR"/>
    <property type="match status" value="1"/>
</dbReference>
<feature type="domain" description="HTH gntR-type" evidence="4">
    <location>
        <begin position="7"/>
        <end position="75"/>
    </location>
</feature>
<dbReference type="InterPro" id="IPR036388">
    <property type="entry name" value="WH-like_DNA-bd_sf"/>
</dbReference>
<name>A0ABN2YNQ9_9ACTN</name>
<dbReference type="InterPro" id="IPR036390">
    <property type="entry name" value="WH_DNA-bd_sf"/>
</dbReference>
<keyword evidence="1" id="KW-0805">Transcription regulation</keyword>
<dbReference type="Gene3D" id="1.10.10.10">
    <property type="entry name" value="Winged helix-like DNA-binding domain superfamily/Winged helix DNA-binding domain"/>
    <property type="match status" value="1"/>
</dbReference>
<dbReference type="PANTHER" id="PTHR44846">
    <property type="entry name" value="MANNOSYL-D-GLYCERATE TRANSPORT/METABOLISM SYSTEM REPRESSOR MNGR-RELATED"/>
    <property type="match status" value="1"/>
</dbReference>
<organism evidence="5 6">
    <name type="scientific">Streptomyces synnematoformans</name>
    <dbReference type="NCBI Taxonomy" id="415721"/>
    <lineage>
        <taxon>Bacteria</taxon>
        <taxon>Bacillati</taxon>
        <taxon>Actinomycetota</taxon>
        <taxon>Actinomycetes</taxon>
        <taxon>Kitasatosporales</taxon>
        <taxon>Streptomycetaceae</taxon>
        <taxon>Streptomyces</taxon>
    </lineage>
</organism>
<dbReference type="SUPFAM" id="SSF46785">
    <property type="entry name" value="Winged helix' DNA-binding domain"/>
    <property type="match status" value="1"/>
</dbReference>
<dbReference type="SMART" id="SM00866">
    <property type="entry name" value="UTRA"/>
    <property type="match status" value="1"/>
</dbReference>
<evidence type="ECO:0000256" key="1">
    <source>
        <dbReference type="ARBA" id="ARBA00023015"/>
    </source>
</evidence>
<dbReference type="PRINTS" id="PR00035">
    <property type="entry name" value="HTHGNTR"/>
</dbReference>